<proteinExistence type="predicted"/>
<accession>A0A699WC34</accession>
<gene>
    <name evidence="1" type="ORF">Tci_913913</name>
</gene>
<name>A0A699WC34_TANCI</name>
<sequence>MQAARYYLNAKPSTKEVIEQLDPSTMTRMDVLDGQQAATYAHDPE</sequence>
<dbReference type="AlphaFoldDB" id="A0A699WC34"/>
<feature type="non-terminal residue" evidence="1">
    <location>
        <position position="45"/>
    </location>
</feature>
<organism evidence="1">
    <name type="scientific">Tanacetum cinerariifolium</name>
    <name type="common">Dalmatian daisy</name>
    <name type="synonym">Chrysanthemum cinerariifolium</name>
    <dbReference type="NCBI Taxonomy" id="118510"/>
    <lineage>
        <taxon>Eukaryota</taxon>
        <taxon>Viridiplantae</taxon>
        <taxon>Streptophyta</taxon>
        <taxon>Embryophyta</taxon>
        <taxon>Tracheophyta</taxon>
        <taxon>Spermatophyta</taxon>
        <taxon>Magnoliopsida</taxon>
        <taxon>eudicotyledons</taxon>
        <taxon>Gunneridae</taxon>
        <taxon>Pentapetalae</taxon>
        <taxon>asterids</taxon>
        <taxon>campanulids</taxon>
        <taxon>Asterales</taxon>
        <taxon>Asteraceae</taxon>
        <taxon>Asteroideae</taxon>
        <taxon>Anthemideae</taxon>
        <taxon>Anthemidinae</taxon>
        <taxon>Tanacetum</taxon>
    </lineage>
</organism>
<dbReference type="EMBL" id="BKCJ011562630">
    <property type="protein sequence ID" value="GFD41944.1"/>
    <property type="molecule type" value="Genomic_DNA"/>
</dbReference>
<evidence type="ECO:0000313" key="1">
    <source>
        <dbReference type="EMBL" id="GFD41944.1"/>
    </source>
</evidence>
<reference evidence="1" key="1">
    <citation type="journal article" date="2019" name="Sci. Rep.">
        <title>Draft genome of Tanacetum cinerariifolium, the natural source of mosquito coil.</title>
        <authorList>
            <person name="Yamashiro T."/>
            <person name="Shiraishi A."/>
            <person name="Satake H."/>
            <person name="Nakayama K."/>
        </authorList>
    </citation>
    <scope>NUCLEOTIDE SEQUENCE</scope>
</reference>
<comment type="caution">
    <text evidence="1">The sequence shown here is derived from an EMBL/GenBank/DDBJ whole genome shotgun (WGS) entry which is preliminary data.</text>
</comment>
<protein>
    <submittedName>
        <fullName evidence="1">Uncharacterized protein</fullName>
    </submittedName>
</protein>